<evidence type="ECO:0000313" key="6">
    <source>
        <dbReference type="EMBL" id="KAK9730758.1"/>
    </source>
</evidence>
<dbReference type="Pfam" id="PF00732">
    <property type="entry name" value="GMC_oxred_N"/>
    <property type="match status" value="1"/>
</dbReference>
<dbReference type="PROSITE" id="PS00624">
    <property type="entry name" value="GMC_OXRED_2"/>
    <property type="match status" value="1"/>
</dbReference>
<keyword evidence="7" id="KW-1185">Reference proteome</keyword>
<comment type="similarity">
    <text evidence="1 2">Belongs to the GMC oxidoreductase family.</text>
</comment>
<evidence type="ECO:0000256" key="3">
    <source>
        <dbReference type="SAM" id="SignalP"/>
    </source>
</evidence>
<dbReference type="AlphaFoldDB" id="A0AAW1L7J4"/>
<comment type="caution">
    <text evidence="6">The sequence shown here is derived from an EMBL/GenBank/DDBJ whole genome shotgun (WGS) entry which is preliminary data.</text>
</comment>
<dbReference type="GO" id="GO:0050660">
    <property type="term" value="F:flavin adenine dinucleotide binding"/>
    <property type="evidence" value="ECO:0007669"/>
    <property type="project" value="InterPro"/>
</dbReference>
<evidence type="ECO:0000259" key="4">
    <source>
        <dbReference type="PROSITE" id="PS00623"/>
    </source>
</evidence>
<evidence type="ECO:0000313" key="7">
    <source>
        <dbReference type="Proteomes" id="UP001458880"/>
    </source>
</evidence>
<organism evidence="6 7">
    <name type="scientific">Popillia japonica</name>
    <name type="common">Japanese beetle</name>
    <dbReference type="NCBI Taxonomy" id="7064"/>
    <lineage>
        <taxon>Eukaryota</taxon>
        <taxon>Metazoa</taxon>
        <taxon>Ecdysozoa</taxon>
        <taxon>Arthropoda</taxon>
        <taxon>Hexapoda</taxon>
        <taxon>Insecta</taxon>
        <taxon>Pterygota</taxon>
        <taxon>Neoptera</taxon>
        <taxon>Endopterygota</taxon>
        <taxon>Coleoptera</taxon>
        <taxon>Polyphaga</taxon>
        <taxon>Scarabaeiformia</taxon>
        <taxon>Scarabaeidae</taxon>
        <taxon>Rutelinae</taxon>
        <taxon>Popillia</taxon>
    </lineage>
</organism>
<accession>A0AAW1L7J4</accession>
<keyword evidence="2" id="KW-0285">Flavoprotein</keyword>
<dbReference type="Proteomes" id="UP001458880">
    <property type="component" value="Unassembled WGS sequence"/>
</dbReference>
<keyword evidence="2" id="KW-0274">FAD</keyword>
<evidence type="ECO:0000256" key="1">
    <source>
        <dbReference type="ARBA" id="ARBA00010790"/>
    </source>
</evidence>
<evidence type="ECO:0000259" key="5">
    <source>
        <dbReference type="PROSITE" id="PS00624"/>
    </source>
</evidence>
<feature type="chain" id="PRO_5043441417" evidence="3">
    <location>
        <begin position="23"/>
        <end position="443"/>
    </location>
</feature>
<dbReference type="InterPro" id="IPR000172">
    <property type="entry name" value="GMC_OxRdtase_N"/>
</dbReference>
<proteinExistence type="inferred from homology"/>
<protein>
    <submittedName>
        <fullName evidence="6">GMC oxidoreductase</fullName>
    </submittedName>
</protein>
<dbReference type="InterPro" id="IPR036188">
    <property type="entry name" value="FAD/NAD-bd_sf"/>
</dbReference>
<dbReference type="GO" id="GO:0016614">
    <property type="term" value="F:oxidoreductase activity, acting on CH-OH group of donors"/>
    <property type="evidence" value="ECO:0007669"/>
    <property type="project" value="InterPro"/>
</dbReference>
<dbReference type="EMBL" id="JASPKY010000142">
    <property type="protein sequence ID" value="KAK9730758.1"/>
    <property type="molecule type" value="Genomic_DNA"/>
</dbReference>
<dbReference type="PANTHER" id="PTHR11552">
    <property type="entry name" value="GLUCOSE-METHANOL-CHOLINE GMC OXIDOREDUCTASE"/>
    <property type="match status" value="1"/>
</dbReference>
<sequence length="443" mass="49667">MESRIAQILTVSIALCLIAVHAQLLEGLLNVWRDGERQMTEEPPDAEFLENSYDFIIVGAGTAGCVIANRLTENPNWNVLLIEAGSHENFLMDIPMLANYLQFSDNNWKYMTQPSGNFCLGMENNRCHWPRGKVVGGSSVLNYMLYSRGHHEDFDRWSRFGNPGWSYEEILPYFKKVENFQIPEMFDPTYHGTDGYLSITYAPYHTKIASSLVQAGQEMGYKYVDYNGKEMVGISYSQASLRNGVRDSSSRAYLHPISKRKNLTVKKMTQVSRVLIDPTTKQAYGIECWIRGQRSPTIVRARKEVILSAGAIGSPQILMLSGVGPKNHLKQKGIPVIQNLRVGYNLMDHIACGGITFLVNESISLKTARMFSGASLHDYFIQHKGPISVPGGLEACSFHDTENPNDPNAYPNLELFYLGGSMVSDPTLHRNLKTLTTPMLIPI</sequence>
<feature type="domain" description="Glucose-methanol-choline oxidoreductase N-terminal" evidence="4">
    <location>
        <begin position="132"/>
        <end position="155"/>
    </location>
</feature>
<dbReference type="InterPro" id="IPR012132">
    <property type="entry name" value="GMC_OxRdtase"/>
</dbReference>
<keyword evidence="3" id="KW-0732">Signal</keyword>
<feature type="domain" description="Glucose-methanol-choline oxidoreductase N-terminal" evidence="5">
    <location>
        <begin position="310"/>
        <end position="324"/>
    </location>
</feature>
<dbReference type="Gene3D" id="3.30.560.10">
    <property type="entry name" value="Glucose Oxidase, domain 3"/>
    <property type="match status" value="1"/>
</dbReference>
<feature type="signal peptide" evidence="3">
    <location>
        <begin position="1"/>
        <end position="22"/>
    </location>
</feature>
<dbReference type="PROSITE" id="PS00623">
    <property type="entry name" value="GMC_OXRED_1"/>
    <property type="match status" value="1"/>
</dbReference>
<dbReference type="PANTHER" id="PTHR11552:SF158">
    <property type="entry name" value="GH23626P-RELATED"/>
    <property type="match status" value="1"/>
</dbReference>
<reference evidence="6 7" key="1">
    <citation type="journal article" date="2024" name="BMC Genomics">
        <title>De novo assembly and annotation of Popillia japonica's genome with initial clues to its potential as an invasive pest.</title>
        <authorList>
            <person name="Cucini C."/>
            <person name="Boschi S."/>
            <person name="Funari R."/>
            <person name="Cardaioli E."/>
            <person name="Iannotti N."/>
            <person name="Marturano G."/>
            <person name="Paoli F."/>
            <person name="Bruttini M."/>
            <person name="Carapelli A."/>
            <person name="Frati F."/>
            <person name="Nardi F."/>
        </authorList>
    </citation>
    <scope>NUCLEOTIDE SEQUENCE [LARGE SCALE GENOMIC DNA]</scope>
    <source>
        <strain evidence="6">DMR45628</strain>
    </source>
</reference>
<evidence type="ECO:0000256" key="2">
    <source>
        <dbReference type="RuleBase" id="RU003968"/>
    </source>
</evidence>
<name>A0AAW1L7J4_POPJA</name>
<dbReference type="Gene3D" id="3.50.50.60">
    <property type="entry name" value="FAD/NAD(P)-binding domain"/>
    <property type="match status" value="1"/>
</dbReference>
<gene>
    <name evidence="6" type="ORF">QE152_g14250</name>
</gene>
<dbReference type="SUPFAM" id="SSF51905">
    <property type="entry name" value="FAD/NAD(P)-binding domain"/>
    <property type="match status" value="1"/>
</dbReference>